<dbReference type="Gene3D" id="1.10.10.10">
    <property type="entry name" value="Winged helix-like DNA-binding domain superfamily/Winged helix DNA-binding domain"/>
    <property type="match status" value="1"/>
</dbReference>
<evidence type="ECO:0000256" key="1">
    <source>
        <dbReference type="ARBA" id="ARBA00010641"/>
    </source>
</evidence>
<evidence type="ECO:0000313" key="9">
    <source>
        <dbReference type="Proteomes" id="UP000317839"/>
    </source>
</evidence>
<dbReference type="InterPro" id="IPR007627">
    <property type="entry name" value="RNA_pol_sigma70_r2"/>
</dbReference>
<keyword evidence="3" id="KW-0731">Sigma factor</keyword>
<dbReference type="InterPro" id="IPR036388">
    <property type="entry name" value="WH-like_DNA-bd_sf"/>
</dbReference>
<dbReference type="GO" id="GO:0016987">
    <property type="term" value="F:sigma factor activity"/>
    <property type="evidence" value="ECO:0007669"/>
    <property type="project" value="UniProtKB-KW"/>
</dbReference>
<dbReference type="GO" id="GO:0003677">
    <property type="term" value="F:DNA binding"/>
    <property type="evidence" value="ECO:0007669"/>
    <property type="project" value="UniProtKB-KW"/>
</dbReference>
<protein>
    <submittedName>
        <fullName evidence="8">RNA polymerase sigma factor</fullName>
    </submittedName>
</protein>
<dbReference type="Pfam" id="PF08281">
    <property type="entry name" value="Sigma70_r4_2"/>
    <property type="match status" value="1"/>
</dbReference>
<dbReference type="SUPFAM" id="SSF88659">
    <property type="entry name" value="Sigma3 and sigma4 domains of RNA polymerase sigma factors"/>
    <property type="match status" value="1"/>
</dbReference>
<reference evidence="8 9" key="1">
    <citation type="submission" date="2019-06" db="EMBL/GenBank/DDBJ databases">
        <title>Draft genome of Aliikangiella marina GYP-15.</title>
        <authorList>
            <person name="Wang G."/>
        </authorList>
    </citation>
    <scope>NUCLEOTIDE SEQUENCE [LARGE SCALE GENOMIC DNA]</scope>
    <source>
        <strain evidence="8 9">GYP-15</strain>
    </source>
</reference>
<dbReference type="Gene3D" id="1.10.1740.10">
    <property type="match status" value="1"/>
</dbReference>
<evidence type="ECO:0000256" key="3">
    <source>
        <dbReference type="ARBA" id="ARBA00023082"/>
    </source>
</evidence>
<dbReference type="RefSeq" id="WP_142943547.1">
    <property type="nucleotide sequence ID" value="NZ_VIKR01000005.1"/>
</dbReference>
<evidence type="ECO:0000259" key="6">
    <source>
        <dbReference type="Pfam" id="PF04542"/>
    </source>
</evidence>
<dbReference type="OrthoDB" id="9784272at2"/>
<dbReference type="PANTHER" id="PTHR43133">
    <property type="entry name" value="RNA POLYMERASE ECF-TYPE SIGMA FACTO"/>
    <property type="match status" value="1"/>
</dbReference>
<dbReference type="InterPro" id="IPR013325">
    <property type="entry name" value="RNA_pol_sigma_r2"/>
</dbReference>
<dbReference type="PANTHER" id="PTHR43133:SF8">
    <property type="entry name" value="RNA POLYMERASE SIGMA FACTOR HI_1459-RELATED"/>
    <property type="match status" value="1"/>
</dbReference>
<keyword evidence="5" id="KW-0804">Transcription</keyword>
<keyword evidence="9" id="KW-1185">Reference proteome</keyword>
<gene>
    <name evidence="8" type="ORF">FLL45_18535</name>
</gene>
<dbReference type="InterPro" id="IPR013324">
    <property type="entry name" value="RNA_pol_sigma_r3/r4-like"/>
</dbReference>
<name>A0A545T4Q6_9GAMM</name>
<dbReference type="Proteomes" id="UP000317839">
    <property type="component" value="Unassembled WGS sequence"/>
</dbReference>
<dbReference type="SUPFAM" id="SSF88946">
    <property type="entry name" value="Sigma2 domain of RNA polymerase sigma factors"/>
    <property type="match status" value="1"/>
</dbReference>
<organism evidence="8 9">
    <name type="scientific">Aliikangiella marina</name>
    <dbReference type="NCBI Taxonomy" id="1712262"/>
    <lineage>
        <taxon>Bacteria</taxon>
        <taxon>Pseudomonadati</taxon>
        <taxon>Pseudomonadota</taxon>
        <taxon>Gammaproteobacteria</taxon>
        <taxon>Oceanospirillales</taxon>
        <taxon>Pleioneaceae</taxon>
        <taxon>Aliikangiella</taxon>
    </lineage>
</organism>
<feature type="domain" description="RNA polymerase sigma factor 70 region 4 type 2" evidence="7">
    <location>
        <begin position="116"/>
        <end position="168"/>
    </location>
</feature>
<sequence>MHQAEEDLLVLAAQAGNRKAFNLIVKRYHQPLLRFAFKICGDEQIAQDAVQESWIKTTSGIRKLDDPRVLKSWLYRLVRWRTTDIVRKSAQINQSSEEFDESQYAQQLESTIDQSEELEAAISRLPPLEKQMIHLFYLDELKVSEIASVLETPIGTIKSRLNRARKLLKQKFEL</sequence>
<dbReference type="InterPro" id="IPR014284">
    <property type="entry name" value="RNA_pol_sigma-70_dom"/>
</dbReference>
<accession>A0A545T4Q6</accession>
<dbReference type="AlphaFoldDB" id="A0A545T4Q6"/>
<evidence type="ECO:0000256" key="5">
    <source>
        <dbReference type="ARBA" id="ARBA00023163"/>
    </source>
</evidence>
<dbReference type="GO" id="GO:0006352">
    <property type="term" value="P:DNA-templated transcription initiation"/>
    <property type="evidence" value="ECO:0007669"/>
    <property type="project" value="InterPro"/>
</dbReference>
<keyword evidence="4" id="KW-0238">DNA-binding</keyword>
<evidence type="ECO:0000256" key="2">
    <source>
        <dbReference type="ARBA" id="ARBA00023015"/>
    </source>
</evidence>
<dbReference type="InterPro" id="IPR013249">
    <property type="entry name" value="RNA_pol_sigma70_r4_t2"/>
</dbReference>
<comment type="similarity">
    <text evidence="1">Belongs to the sigma-70 factor family. ECF subfamily.</text>
</comment>
<dbReference type="EMBL" id="VIKR01000005">
    <property type="protein sequence ID" value="TQV72217.1"/>
    <property type="molecule type" value="Genomic_DNA"/>
</dbReference>
<dbReference type="InterPro" id="IPR039425">
    <property type="entry name" value="RNA_pol_sigma-70-like"/>
</dbReference>
<dbReference type="NCBIfam" id="TIGR02937">
    <property type="entry name" value="sigma70-ECF"/>
    <property type="match status" value="1"/>
</dbReference>
<evidence type="ECO:0000256" key="4">
    <source>
        <dbReference type="ARBA" id="ARBA00023125"/>
    </source>
</evidence>
<proteinExistence type="inferred from homology"/>
<dbReference type="CDD" id="cd06171">
    <property type="entry name" value="Sigma70_r4"/>
    <property type="match status" value="1"/>
</dbReference>
<feature type="domain" description="RNA polymerase sigma-70 region 2" evidence="6">
    <location>
        <begin position="24"/>
        <end position="89"/>
    </location>
</feature>
<keyword evidence="2" id="KW-0805">Transcription regulation</keyword>
<evidence type="ECO:0000313" key="8">
    <source>
        <dbReference type="EMBL" id="TQV72217.1"/>
    </source>
</evidence>
<dbReference type="Pfam" id="PF04542">
    <property type="entry name" value="Sigma70_r2"/>
    <property type="match status" value="1"/>
</dbReference>
<comment type="caution">
    <text evidence="8">The sequence shown here is derived from an EMBL/GenBank/DDBJ whole genome shotgun (WGS) entry which is preliminary data.</text>
</comment>
<evidence type="ECO:0000259" key="7">
    <source>
        <dbReference type="Pfam" id="PF08281"/>
    </source>
</evidence>